<comment type="caution">
    <text evidence="1">The sequence shown here is derived from an EMBL/GenBank/DDBJ whole genome shotgun (WGS) entry which is preliminary data.</text>
</comment>
<protein>
    <submittedName>
        <fullName evidence="1">Uncharacterized protein</fullName>
    </submittedName>
</protein>
<name>A0AC61DGR9_9FIRM</name>
<dbReference type="Proteomes" id="UP000224460">
    <property type="component" value="Unassembled WGS sequence"/>
</dbReference>
<sequence length="229" mass="25871">MDFTTCLQKLGFSPIEATVFIILCKHGSLTGYEVAKLSGISRSNVYATLYSLQEKGRCALSEGEPTKYVALSKEEFLLSIKREMTYTLEQLEVTFPESAKISEPYITVKGYENVLNKIKNCILLCQSHLYILSNTDYVKLLEKELSEIASTKKVTLICDQPLEADYNLITYIRSKSPQGFHMIIDTQSVITGDLNAKDAQCLFSSHQSLVRLMRESFVTELDIITLTQH</sequence>
<evidence type="ECO:0000313" key="1">
    <source>
        <dbReference type="EMBL" id="PHV72068.1"/>
    </source>
</evidence>
<proteinExistence type="predicted"/>
<keyword evidence="2" id="KW-1185">Reference proteome</keyword>
<accession>A0AC61DGR9</accession>
<organism evidence="1 2">
    <name type="scientific">Sporanaerobium hydrogeniformans</name>
    <dbReference type="NCBI Taxonomy" id="3072179"/>
    <lineage>
        <taxon>Bacteria</taxon>
        <taxon>Bacillati</taxon>
        <taxon>Bacillota</taxon>
        <taxon>Clostridia</taxon>
        <taxon>Lachnospirales</taxon>
        <taxon>Lachnospiraceae</taxon>
        <taxon>Sporanaerobium</taxon>
    </lineage>
</organism>
<reference evidence="1" key="1">
    <citation type="submission" date="2017-10" db="EMBL/GenBank/DDBJ databases">
        <title>Genome sequence of cellulolytic Lachnospiraceae bacterium XHS1971 isolated from hotspring sediment.</title>
        <authorList>
            <person name="Vasudevan G."/>
            <person name="Joshi A.J."/>
            <person name="Hivarkar S."/>
            <person name="Lanjekar V.B."/>
            <person name="Dhakephalkar P.K."/>
            <person name="Dagar S."/>
        </authorList>
    </citation>
    <scope>NUCLEOTIDE SEQUENCE</scope>
    <source>
        <strain evidence="1">XHS1971</strain>
    </source>
</reference>
<gene>
    <name evidence="1" type="ORF">CS063_00895</name>
</gene>
<dbReference type="EMBL" id="PEDL01000001">
    <property type="protein sequence ID" value="PHV72068.1"/>
    <property type="molecule type" value="Genomic_DNA"/>
</dbReference>
<evidence type="ECO:0000313" key="2">
    <source>
        <dbReference type="Proteomes" id="UP000224460"/>
    </source>
</evidence>